<dbReference type="VEuPathDB" id="FungiDB:MCYG_07949"/>
<dbReference type="AlphaFoldDB" id="C5FZ27"/>
<feature type="compositionally biased region" description="Basic and acidic residues" evidence="1">
    <location>
        <begin position="91"/>
        <end position="128"/>
    </location>
</feature>
<dbReference type="Proteomes" id="UP000002035">
    <property type="component" value="Unassembled WGS sequence"/>
</dbReference>
<feature type="compositionally biased region" description="Acidic residues" evidence="1">
    <location>
        <begin position="129"/>
        <end position="144"/>
    </location>
</feature>
<dbReference type="RefSeq" id="XP_002842866.1">
    <property type="nucleotide sequence ID" value="XM_002842820.1"/>
</dbReference>
<dbReference type="HOGENOM" id="CLU_1402133_0_0_1"/>
<evidence type="ECO:0000256" key="1">
    <source>
        <dbReference type="SAM" id="MobiDB-lite"/>
    </source>
</evidence>
<protein>
    <submittedName>
        <fullName evidence="2">Uncharacterized protein</fullName>
    </submittedName>
</protein>
<feature type="compositionally biased region" description="Acidic residues" evidence="1">
    <location>
        <begin position="152"/>
        <end position="162"/>
    </location>
</feature>
<dbReference type="OrthoDB" id="10656945at2759"/>
<proteinExistence type="predicted"/>
<feature type="region of interest" description="Disordered" evidence="1">
    <location>
        <begin position="91"/>
        <end position="194"/>
    </location>
</feature>
<dbReference type="EMBL" id="DS995708">
    <property type="protein sequence ID" value="EEQ35130.1"/>
    <property type="molecule type" value="Genomic_DNA"/>
</dbReference>
<name>C5FZ27_ARTOC</name>
<sequence length="194" mass="23184">MGVIKYTIERGSGDFLTKNDVYENHMKLSQTNAGKTLGMDLIKKMEDDYRQQVEELRQLQESTEEHERELSRMREKLEITSREMIERMNRELAVREKKLRNEMQRRQREQEEAYAWREKQLRQERERLDDDDSDNDGSDDDDYDSSSSSSSSDDDDDDDDFNMELARLPYHSNGRRTVRRGDDRRRATVGIPYE</sequence>
<gene>
    <name evidence="2" type="ORF">MCYG_07949</name>
</gene>
<accession>C5FZ27</accession>
<evidence type="ECO:0000313" key="3">
    <source>
        <dbReference type="Proteomes" id="UP000002035"/>
    </source>
</evidence>
<keyword evidence="3" id="KW-1185">Reference proteome</keyword>
<dbReference type="eggNOG" id="ENOG502RQ75">
    <property type="taxonomic scope" value="Eukaryota"/>
</dbReference>
<evidence type="ECO:0000313" key="2">
    <source>
        <dbReference type="EMBL" id="EEQ35130.1"/>
    </source>
</evidence>
<reference evidence="3" key="1">
    <citation type="journal article" date="2012" name="MBio">
        <title>Comparative genome analysis of Trichophyton rubrum and related dermatophytes reveals candidate genes involved in infection.</title>
        <authorList>
            <person name="Martinez D.A."/>
            <person name="Oliver B.G."/>
            <person name="Graeser Y."/>
            <person name="Goldberg J.M."/>
            <person name="Li W."/>
            <person name="Martinez-Rossi N.M."/>
            <person name="Monod M."/>
            <person name="Shelest E."/>
            <person name="Barton R.C."/>
            <person name="Birch E."/>
            <person name="Brakhage A.A."/>
            <person name="Chen Z."/>
            <person name="Gurr S.J."/>
            <person name="Heiman D."/>
            <person name="Heitman J."/>
            <person name="Kosti I."/>
            <person name="Rossi A."/>
            <person name="Saif S."/>
            <person name="Samalova M."/>
            <person name="Saunders C.W."/>
            <person name="Shea T."/>
            <person name="Summerbell R.C."/>
            <person name="Xu J."/>
            <person name="Young S."/>
            <person name="Zeng Q."/>
            <person name="Birren B.W."/>
            <person name="Cuomo C.A."/>
            <person name="White T.C."/>
        </authorList>
    </citation>
    <scope>NUCLEOTIDE SEQUENCE [LARGE SCALE GENOMIC DNA]</scope>
    <source>
        <strain evidence="3">ATCC MYA-4605 / CBS 113480</strain>
    </source>
</reference>
<organism evidence="2 3">
    <name type="scientific">Arthroderma otae (strain ATCC MYA-4605 / CBS 113480)</name>
    <name type="common">Microsporum canis</name>
    <dbReference type="NCBI Taxonomy" id="554155"/>
    <lineage>
        <taxon>Eukaryota</taxon>
        <taxon>Fungi</taxon>
        <taxon>Dikarya</taxon>
        <taxon>Ascomycota</taxon>
        <taxon>Pezizomycotina</taxon>
        <taxon>Eurotiomycetes</taxon>
        <taxon>Eurotiomycetidae</taxon>
        <taxon>Onygenales</taxon>
        <taxon>Arthrodermataceae</taxon>
        <taxon>Microsporum</taxon>
    </lineage>
</organism>
<dbReference type="GeneID" id="9226291"/>